<evidence type="ECO:0000313" key="3">
    <source>
        <dbReference type="EMBL" id="OBZ66197.1"/>
    </source>
</evidence>
<dbReference type="PROSITE" id="PS00028">
    <property type="entry name" value="ZINC_FINGER_C2H2_1"/>
    <property type="match status" value="1"/>
</dbReference>
<dbReference type="AlphaFoldDB" id="A0A1C7LQA5"/>
<evidence type="ECO:0000256" key="1">
    <source>
        <dbReference type="SAM" id="MobiDB-lite"/>
    </source>
</evidence>
<name>A0A1C7LQA5_GRIFR</name>
<organism evidence="3 4">
    <name type="scientific">Grifola frondosa</name>
    <name type="common">Maitake</name>
    <name type="synonym">Polyporus frondosus</name>
    <dbReference type="NCBI Taxonomy" id="5627"/>
    <lineage>
        <taxon>Eukaryota</taxon>
        <taxon>Fungi</taxon>
        <taxon>Dikarya</taxon>
        <taxon>Basidiomycota</taxon>
        <taxon>Agaricomycotina</taxon>
        <taxon>Agaricomycetes</taxon>
        <taxon>Polyporales</taxon>
        <taxon>Grifolaceae</taxon>
        <taxon>Grifola</taxon>
    </lineage>
</organism>
<keyword evidence="4" id="KW-1185">Reference proteome</keyword>
<dbReference type="Proteomes" id="UP000092993">
    <property type="component" value="Unassembled WGS sequence"/>
</dbReference>
<dbReference type="InterPro" id="IPR013087">
    <property type="entry name" value="Znf_C2H2_type"/>
</dbReference>
<gene>
    <name evidence="3" type="ORF">A0H81_13798</name>
</gene>
<feature type="compositionally biased region" description="Polar residues" evidence="1">
    <location>
        <begin position="134"/>
        <end position="149"/>
    </location>
</feature>
<feature type="domain" description="C2H2-type" evidence="2">
    <location>
        <begin position="227"/>
        <end position="249"/>
    </location>
</feature>
<evidence type="ECO:0000259" key="2">
    <source>
        <dbReference type="PROSITE" id="PS00028"/>
    </source>
</evidence>
<feature type="region of interest" description="Disordered" evidence="1">
    <location>
        <begin position="125"/>
        <end position="179"/>
    </location>
</feature>
<dbReference type="OMA" id="IPCQRPG"/>
<dbReference type="OrthoDB" id="3258262at2759"/>
<sequence length="269" mass="29569">MSTAKAVGFGVQAKVGIGSPPLDSGERDTLRLAVEARGSRRRRLLEECESAGSRTLMAYRTPTIQHATEDFIHISLANPHTHLAGGPAHSPRTPRHVKRYGVIFPSSPFCLNTYPHDNDSTWTYKHSSRPSAKRQVSLQSSRSRTTTAAQDIAARYRATHLNDDPPPSDFSSVDHRDSETPCMMEIGPSSGPRMRIRQSGLYALGESAREAYFAMLQNGGADRDIPCPRRGCNNILPNMRALTSHIAIHTLDPADRCGKWFLPAGTLPD</sequence>
<dbReference type="EMBL" id="LUGG01000032">
    <property type="protein sequence ID" value="OBZ66197.1"/>
    <property type="molecule type" value="Genomic_DNA"/>
</dbReference>
<reference evidence="3 4" key="1">
    <citation type="submission" date="2016-03" db="EMBL/GenBank/DDBJ databases">
        <title>Whole genome sequencing of Grifola frondosa 9006-11.</title>
        <authorList>
            <person name="Min B."/>
            <person name="Park H."/>
            <person name="Kim J.-G."/>
            <person name="Cho H."/>
            <person name="Oh Y.-L."/>
            <person name="Kong W.-S."/>
            <person name="Choi I.-G."/>
        </authorList>
    </citation>
    <scope>NUCLEOTIDE SEQUENCE [LARGE SCALE GENOMIC DNA]</scope>
    <source>
        <strain evidence="3 4">9006-11</strain>
    </source>
</reference>
<accession>A0A1C7LQA5</accession>
<comment type="caution">
    <text evidence="3">The sequence shown here is derived from an EMBL/GenBank/DDBJ whole genome shotgun (WGS) entry which is preliminary data.</text>
</comment>
<proteinExistence type="predicted"/>
<protein>
    <recommendedName>
        <fullName evidence="2">C2H2-type domain-containing protein</fullName>
    </recommendedName>
</protein>
<evidence type="ECO:0000313" key="4">
    <source>
        <dbReference type="Proteomes" id="UP000092993"/>
    </source>
</evidence>